<accession>A0A211YRZ5</accession>
<comment type="caution">
    <text evidence="2">The sequence shown here is derived from an EMBL/GenBank/DDBJ whole genome shotgun (WGS) entry which is preliminary data.</text>
</comment>
<evidence type="ECO:0000313" key="3">
    <source>
        <dbReference type="Proteomes" id="UP000196655"/>
    </source>
</evidence>
<evidence type="ECO:0000313" key="2">
    <source>
        <dbReference type="EMBL" id="OWJ55835.1"/>
    </source>
</evidence>
<reference evidence="3" key="1">
    <citation type="submission" date="2017-05" db="EMBL/GenBank/DDBJ databases">
        <authorList>
            <person name="Macchi M."/>
            <person name="Festa S."/>
            <person name="Coppotelli B.M."/>
            <person name="Morelli I.S."/>
        </authorList>
    </citation>
    <scope>NUCLEOTIDE SEQUENCE [LARGE SCALE GENOMIC DNA]</scope>
    <source>
        <strain evidence="3">I</strain>
    </source>
</reference>
<protein>
    <submittedName>
        <fullName evidence="2">Uncharacterized protein</fullName>
    </submittedName>
</protein>
<dbReference type="EMBL" id="NHON01000213">
    <property type="protein sequence ID" value="OWJ55835.1"/>
    <property type="molecule type" value="Genomic_DNA"/>
</dbReference>
<feature type="region of interest" description="Disordered" evidence="1">
    <location>
        <begin position="261"/>
        <end position="327"/>
    </location>
</feature>
<feature type="compositionally biased region" description="Pro residues" evidence="1">
    <location>
        <begin position="284"/>
        <end position="300"/>
    </location>
</feature>
<feature type="compositionally biased region" description="Basic and acidic residues" evidence="1">
    <location>
        <begin position="307"/>
        <end position="318"/>
    </location>
</feature>
<gene>
    <name evidence="2" type="ORF">BWR60_35980</name>
</gene>
<sequence length="327" mass="34759">MVDGAITAGTPAAASPATDEAAEDAAMLSRMARLAEELASGFQARGVAALAAGDLDRAGTAETRFSSLFLGIRRAVALRARLRQQREEAQRRAASHNDRLRDEKDGRRHAVAQGISRAIAAGKPEARERLTTGLWERLTGNERIDADLADTALPIETLILRLGRDIGLSRRALAAGLDTADPAAAGPKASAPAVVPAGYNADGWWTPDDPVTESASYCSIAAADLGLPGDEFYEARVDTGEVFDDDDNVIMRLPVPDEPWRAGAEDALRRSARDMTAERAVPRGPDPPAPPAPPAPPVSTAPPETDDERRHREREAEARGFGLTLPS</sequence>
<feature type="region of interest" description="Disordered" evidence="1">
    <location>
        <begin position="1"/>
        <end position="20"/>
    </location>
</feature>
<dbReference type="AlphaFoldDB" id="A0A211YRZ5"/>
<feature type="region of interest" description="Disordered" evidence="1">
    <location>
        <begin position="87"/>
        <end position="108"/>
    </location>
</feature>
<keyword evidence="3" id="KW-1185">Reference proteome</keyword>
<proteinExistence type="predicted"/>
<organism evidence="2 3">
    <name type="scientific">Inquilinus limosus</name>
    <dbReference type="NCBI Taxonomy" id="171674"/>
    <lineage>
        <taxon>Bacteria</taxon>
        <taxon>Pseudomonadati</taxon>
        <taxon>Pseudomonadota</taxon>
        <taxon>Alphaproteobacteria</taxon>
        <taxon>Rhodospirillales</taxon>
        <taxon>Rhodospirillaceae</taxon>
        <taxon>Inquilinus</taxon>
    </lineage>
</organism>
<dbReference type="Proteomes" id="UP000196655">
    <property type="component" value="Unassembled WGS sequence"/>
</dbReference>
<evidence type="ECO:0000256" key="1">
    <source>
        <dbReference type="SAM" id="MobiDB-lite"/>
    </source>
</evidence>
<name>A0A211YRZ5_9PROT</name>
<feature type="compositionally biased region" description="Low complexity" evidence="1">
    <location>
        <begin position="1"/>
        <end position="19"/>
    </location>
</feature>
<feature type="compositionally biased region" description="Basic and acidic residues" evidence="1">
    <location>
        <begin position="261"/>
        <end position="281"/>
    </location>
</feature>